<gene>
    <name evidence="2" type="ORF">UFOPK2310_01358</name>
</gene>
<sequence length="160" mass="16656">MTEPLSDSSESGNLPMSRSSSSKKPISATPLSKGSTRILTPPGRGKLAPLSPLATFTAALVAAATFRSRAPSRATSKTMAPWSSSMARRVTRGLVGSSIDIVTGIGDVSSPCRAISAAKGPTWSRLIVIDIQFPRSTGEEPTVDRMLTPAGRTTLASRVS</sequence>
<feature type="region of interest" description="Disordered" evidence="1">
    <location>
        <begin position="1"/>
        <end position="44"/>
    </location>
</feature>
<name>A0A6J6NAC6_9ZZZZ</name>
<accession>A0A6J6NAC6</accession>
<feature type="compositionally biased region" description="Polar residues" evidence="1">
    <location>
        <begin position="1"/>
        <end position="16"/>
    </location>
</feature>
<reference evidence="2" key="1">
    <citation type="submission" date="2020-05" db="EMBL/GenBank/DDBJ databases">
        <authorList>
            <person name="Chiriac C."/>
            <person name="Salcher M."/>
            <person name="Ghai R."/>
            <person name="Kavagutti S V."/>
        </authorList>
    </citation>
    <scope>NUCLEOTIDE SEQUENCE</scope>
</reference>
<protein>
    <submittedName>
        <fullName evidence="2">Unannotated protein</fullName>
    </submittedName>
</protein>
<dbReference type="EMBL" id="CAEZWW010000197">
    <property type="protein sequence ID" value="CAB4683086.1"/>
    <property type="molecule type" value="Genomic_DNA"/>
</dbReference>
<feature type="compositionally biased region" description="Polar residues" evidence="1">
    <location>
        <begin position="29"/>
        <end position="38"/>
    </location>
</feature>
<organism evidence="2">
    <name type="scientific">freshwater metagenome</name>
    <dbReference type="NCBI Taxonomy" id="449393"/>
    <lineage>
        <taxon>unclassified sequences</taxon>
        <taxon>metagenomes</taxon>
        <taxon>ecological metagenomes</taxon>
    </lineage>
</organism>
<dbReference type="AlphaFoldDB" id="A0A6J6NAC6"/>
<evidence type="ECO:0000313" key="2">
    <source>
        <dbReference type="EMBL" id="CAB4683086.1"/>
    </source>
</evidence>
<proteinExistence type="predicted"/>
<evidence type="ECO:0000256" key="1">
    <source>
        <dbReference type="SAM" id="MobiDB-lite"/>
    </source>
</evidence>